<dbReference type="PANTHER" id="PTHR43178">
    <property type="entry name" value="DIHYDROLIPOAMIDE ACETYLTRANSFERASE COMPONENT OF PYRUVATE DEHYDROGENASE COMPLEX"/>
    <property type="match status" value="1"/>
</dbReference>
<protein>
    <recommendedName>
        <fullName evidence="9">Dihydrolipoamide acetyltransferase component of pyruvate dehydrogenase complex</fullName>
        <ecNumber evidence="9">2.3.1.-</ecNumber>
    </recommendedName>
</protein>
<sequence length="458" mass="50598">MTKDIKMPKLSEDAESGTIVEILVQEGDEIEEEQSIVAVESDKASVEVPSPEAGTVKKISISEGDELSVGDVILTLEIGENGKEDEADEDEETEEKTEAKKKDKEGEEGDEEEPEDEIKEKPKSEKEKKDDSEESDEEDAKAEQKEEKNKKEKPQESAEDVPAAPSVRRLSRELEVDIHQIDGSGPGGRITAEDVKAYAEKGSNGKQDKSKKQPASTELPDFNQWGTTEREKLSSIRRITAESMSNAWQTVPHVTQFDQADVTELEKRQEAYEKQAEKSGGKLTLTATLLKVTAAALRAFPKFNASIDLDNEEVILKQYYHIGIAVDTEQGLLVPVIRDVNKKSVVELSVELPDIAEKAREGKLSSDEMQGGTFTISNLGGIGGTNFTPIVYHPQVAILGVSRTQIQPVYVNDSFEPRSILPLSLSYDHRLIDGAEAARFLRWICRALEDPMVALMEG</sequence>
<dbReference type="CDD" id="cd06849">
    <property type="entry name" value="lipoyl_domain"/>
    <property type="match status" value="1"/>
</dbReference>
<organism evidence="13">
    <name type="scientific">Roseihalotalea indica</name>
    <dbReference type="NCBI Taxonomy" id="2867963"/>
    <lineage>
        <taxon>Bacteria</taxon>
        <taxon>Pseudomonadati</taxon>
        <taxon>Bacteroidota</taxon>
        <taxon>Cytophagia</taxon>
        <taxon>Cytophagales</taxon>
        <taxon>Catalimonadaceae</taxon>
        <taxon>Roseihalotalea</taxon>
    </lineage>
</organism>
<keyword evidence="6 9" id="KW-0012">Acyltransferase</keyword>
<keyword evidence="4 9" id="KW-0808">Transferase</keyword>
<dbReference type="Pfam" id="PF00364">
    <property type="entry name" value="Biotin_lipoyl"/>
    <property type="match status" value="1"/>
</dbReference>
<evidence type="ECO:0000256" key="8">
    <source>
        <dbReference type="ARBA" id="ARBA00048370"/>
    </source>
</evidence>
<evidence type="ECO:0000256" key="1">
    <source>
        <dbReference type="ARBA" id="ARBA00001938"/>
    </source>
</evidence>
<dbReference type="PROSITE" id="PS51826">
    <property type="entry name" value="PSBD"/>
    <property type="match status" value="1"/>
</dbReference>
<comment type="function">
    <text evidence="7">The pyruvate dehydrogenase complex catalyzes the overall conversion of pyruvate to acetyl-CoA and CO(2). It contains multiple copies of three enzymatic components: pyruvate dehydrogenase (E1), dihydrolipoamide acetyltransferase (E2) and lipoamide dehydrogenase (E3).</text>
</comment>
<dbReference type="Pfam" id="PF00198">
    <property type="entry name" value="2-oxoacid_dh"/>
    <property type="match status" value="1"/>
</dbReference>
<dbReference type="InterPro" id="IPR004167">
    <property type="entry name" value="PSBD"/>
</dbReference>
<reference evidence="13" key="2">
    <citation type="journal article" date="2024" name="Antonie Van Leeuwenhoek">
        <title>Roseihalotalea indica gen. nov., sp. nov., a halophilic Bacteroidetes from mesopelagic Southwest Indian Ocean with higher carbohydrate metabolic potential.</title>
        <authorList>
            <person name="Chen B."/>
            <person name="Zhang M."/>
            <person name="Lin D."/>
            <person name="Ye J."/>
            <person name="Tang K."/>
        </authorList>
    </citation>
    <scope>NUCLEOTIDE SEQUENCE</scope>
    <source>
        <strain evidence="13">TK19036</strain>
    </source>
</reference>
<name>A0AA49GRU5_9BACT</name>
<proteinExistence type="inferred from homology"/>
<comment type="catalytic activity">
    <reaction evidence="8">
        <text>N(6)-[(R)-dihydrolipoyl]-L-lysyl-[protein] + acetyl-CoA = N(6)-[(R)-S(8)-acetyldihydrolipoyl]-L-lysyl-[protein] + CoA</text>
        <dbReference type="Rhea" id="RHEA:17017"/>
        <dbReference type="Rhea" id="RHEA-COMP:10475"/>
        <dbReference type="Rhea" id="RHEA-COMP:10478"/>
        <dbReference type="ChEBI" id="CHEBI:57287"/>
        <dbReference type="ChEBI" id="CHEBI:57288"/>
        <dbReference type="ChEBI" id="CHEBI:83100"/>
        <dbReference type="ChEBI" id="CHEBI:83111"/>
        <dbReference type="EC" id="2.3.1.12"/>
    </reaction>
</comment>
<comment type="subunit">
    <text evidence="3">Forms a 24-polypeptide structural core with octahedral symmetry.</text>
</comment>
<dbReference type="PROSITE" id="PS50968">
    <property type="entry name" value="BIOTINYL_LIPOYL"/>
    <property type="match status" value="1"/>
</dbReference>
<dbReference type="InterPro" id="IPR050743">
    <property type="entry name" value="2-oxoacid_DH_E2_comp"/>
</dbReference>
<gene>
    <name evidence="13" type="ORF">K4G66_02475</name>
</gene>
<dbReference type="Gene3D" id="2.40.50.100">
    <property type="match status" value="1"/>
</dbReference>
<dbReference type="InterPro" id="IPR036625">
    <property type="entry name" value="E3-bd_dom_sf"/>
</dbReference>
<evidence type="ECO:0000313" key="13">
    <source>
        <dbReference type="EMBL" id="WKN37575.1"/>
    </source>
</evidence>
<feature type="compositionally biased region" description="Basic and acidic residues" evidence="10">
    <location>
        <begin position="170"/>
        <end position="180"/>
    </location>
</feature>
<dbReference type="PROSITE" id="PS00189">
    <property type="entry name" value="LIPOYL"/>
    <property type="match status" value="1"/>
</dbReference>
<dbReference type="AlphaFoldDB" id="A0AA49GRU5"/>
<evidence type="ECO:0000256" key="9">
    <source>
        <dbReference type="RuleBase" id="RU003423"/>
    </source>
</evidence>
<dbReference type="Gene3D" id="3.30.559.10">
    <property type="entry name" value="Chloramphenicol acetyltransferase-like domain"/>
    <property type="match status" value="1"/>
</dbReference>
<evidence type="ECO:0000256" key="10">
    <source>
        <dbReference type="SAM" id="MobiDB-lite"/>
    </source>
</evidence>
<evidence type="ECO:0000256" key="3">
    <source>
        <dbReference type="ARBA" id="ARBA00011484"/>
    </source>
</evidence>
<dbReference type="Pfam" id="PF02817">
    <property type="entry name" value="E3_binding"/>
    <property type="match status" value="1"/>
</dbReference>
<dbReference type="InterPro" id="IPR000089">
    <property type="entry name" value="Biotin_lipoyl"/>
</dbReference>
<dbReference type="GO" id="GO:0031405">
    <property type="term" value="F:lipoic acid binding"/>
    <property type="evidence" value="ECO:0007669"/>
    <property type="project" value="TreeGrafter"/>
</dbReference>
<dbReference type="PANTHER" id="PTHR43178:SF2">
    <property type="entry name" value="DIHYDROLIPOYLLYSINE-RESIDUE ACETYLTRANSFERASE COMPONENT OF PYRUVATE DEHYDROGENASE COMPLEX"/>
    <property type="match status" value="1"/>
</dbReference>
<evidence type="ECO:0000259" key="12">
    <source>
        <dbReference type="PROSITE" id="PS51826"/>
    </source>
</evidence>
<dbReference type="InterPro" id="IPR023213">
    <property type="entry name" value="CAT-like_dom_sf"/>
</dbReference>
<dbReference type="GO" id="GO:0005737">
    <property type="term" value="C:cytoplasm"/>
    <property type="evidence" value="ECO:0007669"/>
    <property type="project" value="TreeGrafter"/>
</dbReference>
<dbReference type="SUPFAM" id="SSF51230">
    <property type="entry name" value="Single hybrid motif"/>
    <property type="match status" value="1"/>
</dbReference>
<feature type="compositionally biased region" description="Acidic residues" evidence="10">
    <location>
        <begin position="83"/>
        <end position="95"/>
    </location>
</feature>
<evidence type="ECO:0000256" key="7">
    <source>
        <dbReference type="ARBA" id="ARBA00025211"/>
    </source>
</evidence>
<comment type="cofactor">
    <cofactor evidence="1 9">
        <name>(R)-lipoate</name>
        <dbReference type="ChEBI" id="CHEBI:83088"/>
    </cofactor>
</comment>
<dbReference type="InterPro" id="IPR003016">
    <property type="entry name" value="2-oxoA_DH_lipoyl-BS"/>
</dbReference>
<dbReference type="EMBL" id="CP120682">
    <property type="protein sequence ID" value="WKN37575.1"/>
    <property type="molecule type" value="Genomic_DNA"/>
</dbReference>
<feature type="compositionally biased region" description="Basic and acidic residues" evidence="10">
    <location>
        <begin position="96"/>
        <end position="105"/>
    </location>
</feature>
<evidence type="ECO:0000256" key="2">
    <source>
        <dbReference type="ARBA" id="ARBA00007317"/>
    </source>
</evidence>
<dbReference type="InterPro" id="IPR011053">
    <property type="entry name" value="Single_hybrid_motif"/>
</dbReference>
<evidence type="ECO:0000256" key="6">
    <source>
        <dbReference type="ARBA" id="ARBA00023315"/>
    </source>
</evidence>
<feature type="compositionally biased region" description="Basic and acidic residues" evidence="10">
    <location>
        <begin position="118"/>
        <end position="131"/>
    </location>
</feature>
<dbReference type="EC" id="2.3.1.-" evidence="9"/>
<feature type="compositionally biased region" description="Basic and acidic residues" evidence="10">
    <location>
        <begin position="141"/>
        <end position="156"/>
    </location>
</feature>
<dbReference type="Gene3D" id="4.10.320.10">
    <property type="entry name" value="E3-binding domain"/>
    <property type="match status" value="1"/>
</dbReference>
<dbReference type="GO" id="GO:0006086">
    <property type="term" value="P:pyruvate decarboxylation to acetyl-CoA"/>
    <property type="evidence" value="ECO:0007669"/>
    <property type="project" value="TreeGrafter"/>
</dbReference>
<feature type="region of interest" description="Disordered" evidence="10">
    <location>
        <begin position="41"/>
        <end position="222"/>
    </location>
</feature>
<dbReference type="SUPFAM" id="SSF52777">
    <property type="entry name" value="CoA-dependent acyltransferases"/>
    <property type="match status" value="1"/>
</dbReference>
<accession>A0AA49GRU5</accession>
<feature type="domain" description="Peripheral subunit-binding (PSBD)" evidence="12">
    <location>
        <begin position="162"/>
        <end position="199"/>
    </location>
</feature>
<dbReference type="GO" id="GO:0004742">
    <property type="term" value="F:dihydrolipoyllysine-residue acetyltransferase activity"/>
    <property type="evidence" value="ECO:0007669"/>
    <property type="project" value="UniProtKB-EC"/>
</dbReference>
<comment type="similarity">
    <text evidence="2 9">Belongs to the 2-oxoacid dehydrogenase family.</text>
</comment>
<evidence type="ECO:0000256" key="5">
    <source>
        <dbReference type="ARBA" id="ARBA00022823"/>
    </source>
</evidence>
<keyword evidence="5 9" id="KW-0450">Lipoyl</keyword>
<dbReference type="SUPFAM" id="SSF47005">
    <property type="entry name" value="Peripheral subunit-binding domain of 2-oxo acid dehydrogenase complex"/>
    <property type="match status" value="1"/>
</dbReference>
<dbReference type="InterPro" id="IPR001078">
    <property type="entry name" value="2-oxoacid_DH_actylTfrase"/>
</dbReference>
<dbReference type="FunFam" id="3.30.559.10:FF:000004">
    <property type="entry name" value="Acetyltransferase component of pyruvate dehydrogenase complex"/>
    <property type="match status" value="1"/>
</dbReference>
<evidence type="ECO:0000256" key="4">
    <source>
        <dbReference type="ARBA" id="ARBA00022679"/>
    </source>
</evidence>
<reference evidence="13" key="1">
    <citation type="journal article" date="2023" name="Comput. Struct. Biotechnol. J.">
        <title>Discovery of a novel marine Bacteroidetes with a rich repertoire of carbohydrate-active enzymes.</title>
        <authorList>
            <person name="Chen B."/>
            <person name="Liu G."/>
            <person name="Chen Q."/>
            <person name="Wang H."/>
            <person name="Liu L."/>
            <person name="Tang K."/>
        </authorList>
    </citation>
    <scope>NUCLEOTIDE SEQUENCE</scope>
    <source>
        <strain evidence="13">TK19036</strain>
    </source>
</reference>
<evidence type="ECO:0000259" key="11">
    <source>
        <dbReference type="PROSITE" id="PS50968"/>
    </source>
</evidence>
<feature type="domain" description="Lipoyl-binding" evidence="11">
    <location>
        <begin position="2"/>
        <end position="77"/>
    </location>
</feature>
<feature type="compositionally biased region" description="Acidic residues" evidence="10">
    <location>
        <begin position="106"/>
        <end position="117"/>
    </location>
</feature>